<accession>A0ABZ2JYZ0</accession>
<name>A0ABZ2JYZ0_9BACT</name>
<organism evidence="1 2">
    <name type="scientific">Pendulispora brunnea</name>
    <dbReference type="NCBI Taxonomy" id="2905690"/>
    <lineage>
        <taxon>Bacteria</taxon>
        <taxon>Pseudomonadati</taxon>
        <taxon>Myxococcota</taxon>
        <taxon>Myxococcia</taxon>
        <taxon>Myxococcales</taxon>
        <taxon>Sorangiineae</taxon>
        <taxon>Pendulisporaceae</taxon>
        <taxon>Pendulispora</taxon>
    </lineage>
</organism>
<reference evidence="1 2" key="1">
    <citation type="submission" date="2021-12" db="EMBL/GenBank/DDBJ databases">
        <title>Discovery of the Pendulisporaceae a myxobacterial family with distinct sporulation behavior and unique specialized metabolism.</title>
        <authorList>
            <person name="Garcia R."/>
            <person name="Popoff A."/>
            <person name="Bader C.D."/>
            <person name="Loehr J."/>
            <person name="Walesch S."/>
            <person name="Walt C."/>
            <person name="Boldt J."/>
            <person name="Bunk B."/>
            <person name="Haeckl F.J.F.P.J."/>
            <person name="Gunesch A.P."/>
            <person name="Birkelbach J."/>
            <person name="Nuebel U."/>
            <person name="Pietschmann T."/>
            <person name="Bach T."/>
            <person name="Mueller R."/>
        </authorList>
    </citation>
    <scope>NUCLEOTIDE SEQUENCE [LARGE SCALE GENOMIC DNA]</scope>
    <source>
        <strain evidence="1 2">MSr12523</strain>
    </source>
</reference>
<gene>
    <name evidence="1" type="ORF">LZC95_27310</name>
</gene>
<evidence type="ECO:0000313" key="1">
    <source>
        <dbReference type="EMBL" id="WXA90157.1"/>
    </source>
</evidence>
<evidence type="ECO:0000313" key="2">
    <source>
        <dbReference type="Proteomes" id="UP001379533"/>
    </source>
</evidence>
<dbReference type="EMBL" id="CP089982">
    <property type="protein sequence ID" value="WXA90157.1"/>
    <property type="molecule type" value="Genomic_DNA"/>
</dbReference>
<proteinExistence type="predicted"/>
<keyword evidence="2" id="KW-1185">Reference proteome</keyword>
<protein>
    <submittedName>
        <fullName evidence="1">Barstar family protein</fullName>
    </submittedName>
</protein>
<dbReference type="Proteomes" id="UP001379533">
    <property type="component" value="Chromosome"/>
</dbReference>
<dbReference type="RefSeq" id="WP_394840770.1">
    <property type="nucleotide sequence ID" value="NZ_CP089982.1"/>
</dbReference>
<sequence length="130" mass="14243">MDFTSGVQRVANLDVRAAREAAAKQGAAVYELPGIGITDYVAFFDWIRAHVPLNPPIRRAGSWDALKDSLWQGLFDQKESLIVFIWPNADAMLPADDRETALFILGDVASNLANAAYTQGHPKVFTILVA</sequence>